<proteinExistence type="predicted"/>
<organism evidence="1 2">
    <name type="scientific">Haematococcus lacustris</name>
    <name type="common">Green alga</name>
    <name type="synonym">Haematococcus pluvialis</name>
    <dbReference type="NCBI Taxonomy" id="44745"/>
    <lineage>
        <taxon>Eukaryota</taxon>
        <taxon>Viridiplantae</taxon>
        <taxon>Chlorophyta</taxon>
        <taxon>core chlorophytes</taxon>
        <taxon>Chlorophyceae</taxon>
        <taxon>CS clade</taxon>
        <taxon>Chlamydomonadales</taxon>
        <taxon>Haematococcaceae</taxon>
        <taxon>Haematococcus</taxon>
    </lineage>
</organism>
<evidence type="ECO:0000313" key="1">
    <source>
        <dbReference type="EMBL" id="GFH08642.1"/>
    </source>
</evidence>
<accession>A0A699YZY5</accession>
<dbReference type="EMBL" id="BLLF01000174">
    <property type="protein sequence ID" value="GFH08642.1"/>
    <property type="molecule type" value="Genomic_DNA"/>
</dbReference>
<dbReference type="AlphaFoldDB" id="A0A699YZY5"/>
<gene>
    <name evidence="1" type="ORF">HaLaN_03632</name>
</gene>
<protein>
    <submittedName>
        <fullName evidence="1">Uncharacterized protein</fullName>
    </submittedName>
</protein>
<sequence length="185" mass="19691">MPTPYAMLPQASRLPSLDALAKRVGLWGKAPQPVLVWLPRWVGLQSPPCQPCLGLRHSPAQHRSPLDCLAFTSIANLENGQRLRAPLPARCRVGCVVQSPVAGCCCHLAQVGVAVSVAAAWLAESLGAQLVLDKAPDVHDCVSIFRVQAGTTGLETLAVCYSMPTIPLGPLLLHAYYSMPTIVTP</sequence>
<evidence type="ECO:0000313" key="2">
    <source>
        <dbReference type="Proteomes" id="UP000485058"/>
    </source>
</evidence>
<keyword evidence="2" id="KW-1185">Reference proteome</keyword>
<reference evidence="1 2" key="1">
    <citation type="submission" date="2020-02" db="EMBL/GenBank/DDBJ databases">
        <title>Draft genome sequence of Haematococcus lacustris strain NIES-144.</title>
        <authorList>
            <person name="Morimoto D."/>
            <person name="Nakagawa S."/>
            <person name="Yoshida T."/>
            <person name="Sawayama S."/>
        </authorList>
    </citation>
    <scope>NUCLEOTIDE SEQUENCE [LARGE SCALE GENOMIC DNA]</scope>
    <source>
        <strain evidence="1 2">NIES-144</strain>
    </source>
</reference>
<name>A0A699YZY5_HAELA</name>
<dbReference type="Proteomes" id="UP000485058">
    <property type="component" value="Unassembled WGS sequence"/>
</dbReference>
<comment type="caution">
    <text evidence="1">The sequence shown here is derived from an EMBL/GenBank/DDBJ whole genome shotgun (WGS) entry which is preliminary data.</text>
</comment>